<dbReference type="PROSITE" id="PS50977">
    <property type="entry name" value="HTH_TETR_2"/>
    <property type="match status" value="1"/>
</dbReference>
<sequence length="204" mass="22692">MSQVSRKGERTAAAILDAAEQQFASKGYHGTSLRHIAREAGLQEPGIYNHFQGKEAIYSAVLHRLLDPVGTELSRHLAAARSLPEMIELPGLLMDLLVREPNLAPLLQRALREEAGLPGNTVLHRWLTRLFNEGMAAAVEVTEDIDLQRERMVINMLALFNVATGYFVSAPAFSQLEAGDPLDKDNISRQKQLLHRIMRAMMVS</sequence>
<dbReference type="Gene3D" id="1.10.357.10">
    <property type="entry name" value="Tetracycline Repressor, domain 2"/>
    <property type="match status" value="1"/>
</dbReference>
<evidence type="ECO:0000256" key="1">
    <source>
        <dbReference type="ARBA" id="ARBA00023125"/>
    </source>
</evidence>
<evidence type="ECO:0000313" key="5">
    <source>
        <dbReference type="EMBL" id="TXS92816.1"/>
    </source>
</evidence>
<organism evidence="5 6">
    <name type="scientific">Parahaliea maris</name>
    <dbReference type="NCBI Taxonomy" id="2716870"/>
    <lineage>
        <taxon>Bacteria</taxon>
        <taxon>Pseudomonadati</taxon>
        <taxon>Pseudomonadota</taxon>
        <taxon>Gammaproteobacteria</taxon>
        <taxon>Cellvibrionales</taxon>
        <taxon>Halieaceae</taxon>
        <taxon>Parahaliea</taxon>
    </lineage>
</organism>
<gene>
    <name evidence="5" type="ORF">FV139_12665</name>
</gene>
<reference evidence="5 6" key="1">
    <citation type="submission" date="2019-08" db="EMBL/GenBank/DDBJ databases">
        <title>Parahaliea maris sp. nov., isolated from the surface seawater.</title>
        <authorList>
            <person name="Liu Y."/>
        </authorList>
    </citation>
    <scope>NUCLEOTIDE SEQUENCE [LARGE SCALE GENOMIC DNA]</scope>
    <source>
        <strain evidence="5 6">HSLHS9</strain>
    </source>
</reference>
<protein>
    <submittedName>
        <fullName evidence="5">TetR/AcrR family transcriptional regulator</fullName>
    </submittedName>
</protein>
<dbReference type="PANTHER" id="PTHR30055:SF146">
    <property type="entry name" value="HTH-TYPE TRANSCRIPTIONAL DUAL REGULATOR CECR"/>
    <property type="match status" value="1"/>
</dbReference>
<dbReference type="RefSeq" id="WP_148068819.1">
    <property type="nucleotide sequence ID" value="NZ_VRZA01000004.1"/>
</dbReference>
<dbReference type="InterPro" id="IPR023772">
    <property type="entry name" value="DNA-bd_HTH_TetR-type_CS"/>
</dbReference>
<dbReference type="PANTHER" id="PTHR30055">
    <property type="entry name" value="HTH-TYPE TRANSCRIPTIONAL REGULATOR RUTR"/>
    <property type="match status" value="1"/>
</dbReference>
<keyword evidence="3" id="KW-0812">Transmembrane</keyword>
<keyword evidence="1 2" id="KW-0238">DNA-binding</keyword>
<name>A0A5C8ZWI9_9GAMM</name>
<keyword evidence="3" id="KW-1133">Transmembrane helix</keyword>
<keyword evidence="3" id="KW-0472">Membrane</keyword>
<dbReference type="Proteomes" id="UP000321039">
    <property type="component" value="Unassembled WGS sequence"/>
</dbReference>
<dbReference type="InterPro" id="IPR001647">
    <property type="entry name" value="HTH_TetR"/>
</dbReference>
<proteinExistence type="predicted"/>
<evidence type="ECO:0000256" key="3">
    <source>
        <dbReference type="SAM" id="Phobius"/>
    </source>
</evidence>
<feature type="transmembrane region" description="Helical" evidence="3">
    <location>
        <begin position="153"/>
        <end position="173"/>
    </location>
</feature>
<keyword evidence="6" id="KW-1185">Reference proteome</keyword>
<dbReference type="PROSITE" id="PS01081">
    <property type="entry name" value="HTH_TETR_1"/>
    <property type="match status" value="1"/>
</dbReference>
<accession>A0A5C8ZWI9</accession>
<dbReference type="Pfam" id="PF00440">
    <property type="entry name" value="TetR_N"/>
    <property type="match status" value="1"/>
</dbReference>
<dbReference type="SUPFAM" id="SSF46689">
    <property type="entry name" value="Homeodomain-like"/>
    <property type="match status" value="1"/>
</dbReference>
<feature type="DNA-binding region" description="H-T-H motif" evidence="2">
    <location>
        <begin position="32"/>
        <end position="51"/>
    </location>
</feature>
<evidence type="ECO:0000313" key="6">
    <source>
        <dbReference type="Proteomes" id="UP000321039"/>
    </source>
</evidence>
<dbReference type="GO" id="GO:0003700">
    <property type="term" value="F:DNA-binding transcription factor activity"/>
    <property type="evidence" value="ECO:0007669"/>
    <property type="project" value="TreeGrafter"/>
</dbReference>
<dbReference type="InterPro" id="IPR009057">
    <property type="entry name" value="Homeodomain-like_sf"/>
</dbReference>
<comment type="caution">
    <text evidence="5">The sequence shown here is derived from an EMBL/GenBank/DDBJ whole genome shotgun (WGS) entry which is preliminary data.</text>
</comment>
<evidence type="ECO:0000259" key="4">
    <source>
        <dbReference type="PROSITE" id="PS50977"/>
    </source>
</evidence>
<dbReference type="PRINTS" id="PR00455">
    <property type="entry name" value="HTHTETR"/>
</dbReference>
<dbReference type="EMBL" id="VRZA01000004">
    <property type="protein sequence ID" value="TXS92816.1"/>
    <property type="molecule type" value="Genomic_DNA"/>
</dbReference>
<dbReference type="InterPro" id="IPR050109">
    <property type="entry name" value="HTH-type_TetR-like_transc_reg"/>
</dbReference>
<dbReference type="GO" id="GO:0000976">
    <property type="term" value="F:transcription cis-regulatory region binding"/>
    <property type="evidence" value="ECO:0007669"/>
    <property type="project" value="TreeGrafter"/>
</dbReference>
<evidence type="ECO:0000256" key="2">
    <source>
        <dbReference type="PROSITE-ProRule" id="PRU00335"/>
    </source>
</evidence>
<dbReference type="AlphaFoldDB" id="A0A5C8ZWI9"/>
<feature type="domain" description="HTH tetR-type" evidence="4">
    <location>
        <begin position="9"/>
        <end position="69"/>
    </location>
</feature>